<dbReference type="AlphaFoldDB" id="A0A5C3NMW7"/>
<accession>A0A5C3NMW7</accession>
<dbReference type="EMBL" id="ML212205">
    <property type="protein sequence ID" value="TFK79021.1"/>
    <property type="molecule type" value="Genomic_DNA"/>
</dbReference>
<keyword evidence="3" id="KW-1185">Reference proteome</keyword>
<protein>
    <submittedName>
        <fullName evidence="2">Uncharacterized protein</fullName>
    </submittedName>
</protein>
<evidence type="ECO:0000313" key="3">
    <source>
        <dbReference type="Proteomes" id="UP000308197"/>
    </source>
</evidence>
<gene>
    <name evidence="2" type="ORF">K466DRAFT_611406</name>
</gene>
<name>A0A5C3NMW7_9APHY</name>
<evidence type="ECO:0000256" key="1">
    <source>
        <dbReference type="SAM" id="MobiDB-lite"/>
    </source>
</evidence>
<dbReference type="InParanoid" id="A0A5C3NMW7"/>
<proteinExistence type="predicted"/>
<feature type="region of interest" description="Disordered" evidence="1">
    <location>
        <begin position="116"/>
        <end position="136"/>
    </location>
</feature>
<organism evidence="2 3">
    <name type="scientific">Polyporus arcularius HHB13444</name>
    <dbReference type="NCBI Taxonomy" id="1314778"/>
    <lineage>
        <taxon>Eukaryota</taxon>
        <taxon>Fungi</taxon>
        <taxon>Dikarya</taxon>
        <taxon>Basidiomycota</taxon>
        <taxon>Agaricomycotina</taxon>
        <taxon>Agaricomycetes</taxon>
        <taxon>Polyporales</taxon>
        <taxon>Polyporaceae</taxon>
        <taxon>Polyporus</taxon>
    </lineage>
</organism>
<sequence length="224" mass="24069">MHALFKLRSPASEDIDCSGPLVQCPSGEELLKISTSRVPAEQVMTTPCNHSGKFFPSTSALPAAQVVQHVARLLCITITWGELRSHGDVGFSGVIGLRELVCDWMYNLGSELSAATQPVRSGSDSHGAPRASCDVSSRTAHGTQSMMAQALSMESHKDVSMKSGCASSTWQFSLDQQVTRTEAVPDANRENHDRMHDLALCAAMGPIRRVVCIMTTAGTLPRLS</sequence>
<evidence type="ECO:0000313" key="2">
    <source>
        <dbReference type="EMBL" id="TFK79021.1"/>
    </source>
</evidence>
<reference evidence="2 3" key="1">
    <citation type="journal article" date="2019" name="Nat. Ecol. Evol.">
        <title>Megaphylogeny resolves global patterns of mushroom evolution.</title>
        <authorList>
            <person name="Varga T."/>
            <person name="Krizsan K."/>
            <person name="Foldi C."/>
            <person name="Dima B."/>
            <person name="Sanchez-Garcia M."/>
            <person name="Sanchez-Ramirez S."/>
            <person name="Szollosi G.J."/>
            <person name="Szarkandi J.G."/>
            <person name="Papp V."/>
            <person name="Albert L."/>
            <person name="Andreopoulos W."/>
            <person name="Angelini C."/>
            <person name="Antonin V."/>
            <person name="Barry K.W."/>
            <person name="Bougher N.L."/>
            <person name="Buchanan P."/>
            <person name="Buyck B."/>
            <person name="Bense V."/>
            <person name="Catcheside P."/>
            <person name="Chovatia M."/>
            <person name="Cooper J."/>
            <person name="Damon W."/>
            <person name="Desjardin D."/>
            <person name="Finy P."/>
            <person name="Geml J."/>
            <person name="Haridas S."/>
            <person name="Hughes K."/>
            <person name="Justo A."/>
            <person name="Karasinski D."/>
            <person name="Kautmanova I."/>
            <person name="Kiss B."/>
            <person name="Kocsube S."/>
            <person name="Kotiranta H."/>
            <person name="LaButti K.M."/>
            <person name="Lechner B.E."/>
            <person name="Liimatainen K."/>
            <person name="Lipzen A."/>
            <person name="Lukacs Z."/>
            <person name="Mihaltcheva S."/>
            <person name="Morgado L.N."/>
            <person name="Niskanen T."/>
            <person name="Noordeloos M.E."/>
            <person name="Ohm R.A."/>
            <person name="Ortiz-Santana B."/>
            <person name="Ovrebo C."/>
            <person name="Racz N."/>
            <person name="Riley R."/>
            <person name="Savchenko A."/>
            <person name="Shiryaev A."/>
            <person name="Soop K."/>
            <person name="Spirin V."/>
            <person name="Szebenyi C."/>
            <person name="Tomsovsky M."/>
            <person name="Tulloss R.E."/>
            <person name="Uehling J."/>
            <person name="Grigoriev I.V."/>
            <person name="Vagvolgyi C."/>
            <person name="Papp T."/>
            <person name="Martin F.M."/>
            <person name="Miettinen O."/>
            <person name="Hibbett D.S."/>
            <person name="Nagy L.G."/>
        </authorList>
    </citation>
    <scope>NUCLEOTIDE SEQUENCE [LARGE SCALE GENOMIC DNA]</scope>
    <source>
        <strain evidence="2 3">HHB13444</strain>
    </source>
</reference>
<dbReference type="Proteomes" id="UP000308197">
    <property type="component" value="Unassembled WGS sequence"/>
</dbReference>